<dbReference type="PANTHER" id="PTHR13847">
    <property type="entry name" value="SARCOSINE DEHYDROGENASE-RELATED"/>
    <property type="match status" value="1"/>
</dbReference>
<gene>
    <name evidence="3" type="ORF">EDD79_103512</name>
</gene>
<evidence type="ECO:0000259" key="2">
    <source>
        <dbReference type="Pfam" id="PF01266"/>
    </source>
</evidence>
<feature type="coiled-coil region" evidence="1">
    <location>
        <begin position="98"/>
        <end position="125"/>
    </location>
</feature>
<dbReference type="RefSeq" id="WP_132849184.1">
    <property type="nucleotide sequence ID" value="NZ_CP058648.1"/>
</dbReference>
<organism evidence="3 4">
    <name type="scientific">Serpentinicella alkaliphila</name>
    <dbReference type="NCBI Taxonomy" id="1734049"/>
    <lineage>
        <taxon>Bacteria</taxon>
        <taxon>Bacillati</taxon>
        <taxon>Bacillota</taxon>
        <taxon>Clostridia</taxon>
        <taxon>Peptostreptococcales</taxon>
        <taxon>Natronincolaceae</taxon>
        <taxon>Serpentinicella</taxon>
    </lineage>
</organism>
<proteinExistence type="predicted"/>
<reference evidence="3 4" key="1">
    <citation type="submission" date="2019-03" db="EMBL/GenBank/DDBJ databases">
        <title>Genomic Encyclopedia of Type Strains, Phase IV (KMG-IV): sequencing the most valuable type-strain genomes for metagenomic binning, comparative biology and taxonomic classification.</title>
        <authorList>
            <person name="Goeker M."/>
        </authorList>
    </citation>
    <scope>NUCLEOTIDE SEQUENCE [LARGE SCALE GENOMIC DNA]</scope>
    <source>
        <strain evidence="3 4">DSM 100013</strain>
    </source>
</reference>
<dbReference type="InterPro" id="IPR036188">
    <property type="entry name" value="FAD/NAD-bd_sf"/>
</dbReference>
<protein>
    <submittedName>
        <fullName evidence="3">Glycine/D-amino acid oxidase-like deaminating enzyme</fullName>
    </submittedName>
</protein>
<dbReference type="GO" id="GO:0005737">
    <property type="term" value="C:cytoplasm"/>
    <property type="evidence" value="ECO:0007669"/>
    <property type="project" value="TreeGrafter"/>
</dbReference>
<sequence>MQLVSGSMLWSNINKVPCMYPYLKEDINCEVLVLGGGITGAITAYYFTEAGINTTLVEKNIIGYSSTRASTAILQYEIDIDLVGLSAMIGESEAVKAFKITEKGLDDMQNIINNLEDNCDFTLKECLYYTDNPSDVNYLNKEFKFRKENGFKVEFLDKKQAKELFSFPIEGGIFSKSGGGYIDPYRLTHALISKSIYRGLNAYENTEITSIYPNNDYVILETSNNFVIKAKKVIIATGYDAREYFDKKVVDLYRTFTIVTKPVKDFTGWHNTCLIRDNKNPYTYLRITGDNRIIIGGEDEKIGKENSKMSNLIKKDPLCQMKYDILENKLRTCFPNIKDIEIEYKFNGIFGITKDGLPNIGEYNLMPNCYFSLNYGSNGILYSIIGGQLLRDLYLGNRREELNLFRLDR</sequence>
<name>A0A4R2T988_9FIRM</name>
<dbReference type="Gene3D" id="3.30.9.10">
    <property type="entry name" value="D-Amino Acid Oxidase, subunit A, domain 2"/>
    <property type="match status" value="1"/>
</dbReference>
<dbReference type="PANTHER" id="PTHR13847:SF201">
    <property type="entry name" value="PUTATIBE OXIDOREDUCTASE"/>
    <property type="match status" value="1"/>
</dbReference>
<dbReference type="SUPFAM" id="SSF51905">
    <property type="entry name" value="FAD/NAD(P)-binding domain"/>
    <property type="match status" value="1"/>
</dbReference>
<comment type="caution">
    <text evidence="3">The sequence shown here is derived from an EMBL/GenBank/DDBJ whole genome shotgun (WGS) entry which is preliminary data.</text>
</comment>
<feature type="domain" description="FAD dependent oxidoreductase" evidence="2">
    <location>
        <begin position="31"/>
        <end position="393"/>
    </location>
</feature>
<dbReference type="OrthoDB" id="571248at2"/>
<evidence type="ECO:0000313" key="3">
    <source>
        <dbReference type="EMBL" id="TCP99677.1"/>
    </source>
</evidence>
<dbReference type="Gene3D" id="3.50.50.60">
    <property type="entry name" value="FAD/NAD(P)-binding domain"/>
    <property type="match status" value="1"/>
</dbReference>
<accession>A0A4R2T988</accession>
<dbReference type="InterPro" id="IPR006076">
    <property type="entry name" value="FAD-dep_OxRdtase"/>
</dbReference>
<keyword evidence="1" id="KW-0175">Coiled coil</keyword>
<dbReference type="EMBL" id="SLYC01000035">
    <property type="protein sequence ID" value="TCP99677.1"/>
    <property type="molecule type" value="Genomic_DNA"/>
</dbReference>
<keyword evidence="4" id="KW-1185">Reference proteome</keyword>
<dbReference type="Proteomes" id="UP000295504">
    <property type="component" value="Unassembled WGS sequence"/>
</dbReference>
<evidence type="ECO:0000256" key="1">
    <source>
        <dbReference type="SAM" id="Coils"/>
    </source>
</evidence>
<dbReference type="Pfam" id="PF01266">
    <property type="entry name" value="DAO"/>
    <property type="match status" value="1"/>
</dbReference>
<dbReference type="AlphaFoldDB" id="A0A4R2T988"/>
<evidence type="ECO:0000313" key="4">
    <source>
        <dbReference type="Proteomes" id="UP000295504"/>
    </source>
</evidence>